<dbReference type="RefSeq" id="WP_142602452.1">
    <property type="nucleotide sequence ID" value="NZ_FXSZ01000003.1"/>
</dbReference>
<dbReference type="PROSITE" id="PS50873">
    <property type="entry name" value="PEROXIDASE_4"/>
    <property type="match status" value="1"/>
</dbReference>
<comment type="function">
    <text evidence="12">Bifunctional enzyme with both catalase and broad-spectrum peroxidase activity.</text>
</comment>
<feature type="binding site" description="axial binding residue" evidence="12">
    <location>
        <position position="259"/>
    </location>
    <ligand>
        <name>heme b</name>
        <dbReference type="ChEBI" id="CHEBI:60344"/>
    </ligand>
    <ligandPart>
        <name>Fe</name>
        <dbReference type="ChEBI" id="CHEBI:18248"/>
    </ligandPart>
</feature>
<evidence type="ECO:0000259" key="14">
    <source>
        <dbReference type="PROSITE" id="PS50873"/>
    </source>
</evidence>
<feature type="domain" description="Plant heme peroxidase family profile" evidence="14">
    <location>
        <begin position="129"/>
        <end position="424"/>
    </location>
</feature>
<dbReference type="AlphaFoldDB" id="A0A521C2D9"/>
<dbReference type="Gene3D" id="1.10.520.10">
    <property type="match status" value="2"/>
</dbReference>
<evidence type="ECO:0000256" key="1">
    <source>
        <dbReference type="ARBA" id="ARBA00022559"/>
    </source>
</evidence>
<dbReference type="PROSITE" id="PS00436">
    <property type="entry name" value="PEROXIDASE_2"/>
    <property type="match status" value="1"/>
</dbReference>
<evidence type="ECO:0000256" key="3">
    <source>
        <dbReference type="ARBA" id="ARBA00022723"/>
    </source>
</evidence>
<dbReference type="HAMAP" id="MF_01961">
    <property type="entry name" value="Catal_peroxid"/>
    <property type="match status" value="1"/>
</dbReference>
<dbReference type="CDD" id="cd00649">
    <property type="entry name" value="catalase_peroxidase_1"/>
    <property type="match status" value="1"/>
</dbReference>
<dbReference type="GO" id="GO:0046872">
    <property type="term" value="F:metal ion binding"/>
    <property type="evidence" value="ECO:0007669"/>
    <property type="project" value="UniProtKB-KW"/>
</dbReference>
<dbReference type="CDD" id="cd08200">
    <property type="entry name" value="catalase_peroxidase_2"/>
    <property type="match status" value="1"/>
</dbReference>
<dbReference type="FunFam" id="1.10.520.10:FF:000002">
    <property type="entry name" value="Catalase-peroxidase"/>
    <property type="match status" value="1"/>
</dbReference>
<comment type="similarity">
    <text evidence="9 12 13">Belongs to the peroxidase family. Peroxidase/catalase subfamily.</text>
</comment>
<keyword evidence="6 12" id="KW-0376">Hydrogen peroxide</keyword>
<evidence type="ECO:0000256" key="10">
    <source>
        <dbReference type="ARBA" id="ARBA00067012"/>
    </source>
</evidence>
<dbReference type="PROSITE" id="PS00435">
    <property type="entry name" value="PEROXIDASE_1"/>
    <property type="match status" value="1"/>
</dbReference>
<dbReference type="Gene3D" id="1.10.420.10">
    <property type="entry name" value="Peroxidase, domain 2"/>
    <property type="match status" value="2"/>
</dbReference>
<evidence type="ECO:0000313" key="15">
    <source>
        <dbReference type="EMBL" id="SMO53632.1"/>
    </source>
</evidence>
<keyword evidence="4 12" id="KW-0560">Oxidoreductase</keyword>
<feature type="site" description="Transition state stabilizer" evidence="12">
    <location>
        <position position="92"/>
    </location>
</feature>
<evidence type="ECO:0000256" key="5">
    <source>
        <dbReference type="ARBA" id="ARBA00023004"/>
    </source>
</evidence>
<name>A0A521C2D9_9SPHI</name>
<dbReference type="EC" id="1.11.1.21" evidence="10 12"/>
<evidence type="ECO:0000256" key="6">
    <source>
        <dbReference type="ARBA" id="ARBA00023324"/>
    </source>
</evidence>
<dbReference type="InterPro" id="IPR019793">
    <property type="entry name" value="Peroxidases_heam-ligand_BS"/>
</dbReference>
<evidence type="ECO:0000256" key="8">
    <source>
        <dbReference type="ARBA" id="ARBA00051651"/>
    </source>
</evidence>
<accession>A0A521C2D9</accession>
<evidence type="ECO:0000256" key="9">
    <source>
        <dbReference type="ARBA" id="ARBA00060838"/>
    </source>
</evidence>
<dbReference type="SUPFAM" id="SSF48113">
    <property type="entry name" value="Heme-dependent peroxidases"/>
    <property type="match status" value="2"/>
</dbReference>
<keyword evidence="5 12" id="KW-0408">Iron</keyword>
<dbReference type="PRINTS" id="PR00460">
    <property type="entry name" value="BPEROXIDASE"/>
</dbReference>
<sequence length="730" mass="80942">MENAFNDKNKCPFHNVGGSGPQNRDWWPNQLKLNILRQYSSLSNPMGEDFNYAEAFKSLDLAAVKRDLQTLMTDSQDWWPADFGHYGPLFIRMAWHSAGTYRIGDGRGGAGAGLQRFAPLNSWPDNANLDKARRLLWPIKQKYGQKISWADLMILAGNVALESMGFKTFGFGGGREDVWEPAEDVYWGSETKWLDDKRYSGNRDLENPLAAVQMGLIYVNPEGPNGNPDPIAAVKDIRETFARMAMNDEETVALIAGGHTFGKAHGAGDPALVGAAPEAAEIEEQGLGWRNSFGSGNGADTFTGGPEVTWSQTPTQWSNNFFTNLFNNEWELTKSPGGAHQWVAKNGVDAGAIPDAHDPSKSHAPAMLTTDLSLKLDPVYEKISRRFYENPDEFADAFARAWFKLTHRDMGPLARYLGPEVPAEELIWQDPIPAVNHKLIDAKDFSTLKAKILDSGLSVSELVSTAWASASTFRGSDKRGGANGARIRLEPQLNWEVNNPPQLSKVLKTLEGIQHEFNSAQSHGKMISLADLIVFAGCVGVKKAAKNAGHDVTVPFTPGRMDASLEQTDVDSFAFLEPAADGFRNYCKTNYKEYSEELLVDKAQLLTLTAPEMTVLVGGMRVLNTNFDQSKHGVFTKRPEALTNDFFVNLLDMRTVWKATSESKVEFEGRDRATDKLKWMATRADLIFGSNSELRALAEVYASKDAEEKFIKDFVAAWNKIMNLDRFDKA</sequence>
<feature type="active site" description="Proton acceptor" evidence="12">
    <location>
        <position position="96"/>
    </location>
</feature>
<dbReference type="InterPro" id="IPR002016">
    <property type="entry name" value="Haem_peroxidase"/>
</dbReference>
<dbReference type="PRINTS" id="PR00458">
    <property type="entry name" value="PEROXIDASE"/>
</dbReference>
<comment type="cofactor">
    <cofactor evidence="12">
        <name>heme b</name>
        <dbReference type="ChEBI" id="CHEBI:60344"/>
    </cofactor>
    <text evidence="12">Binds 1 heme b (iron(II)-protoporphyrin IX) group per dimer.</text>
</comment>
<dbReference type="Proteomes" id="UP000315971">
    <property type="component" value="Unassembled WGS sequence"/>
</dbReference>
<gene>
    <name evidence="12" type="primary">katG</name>
    <name evidence="15" type="ORF">SAMN06265350_103146</name>
</gene>
<keyword evidence="2 12" id="KW-0349">Heme</keyword>
<keyword evidence="16" id="KW-1185">Reference proteome</keyword>
<reference evidence="15 16" key="1">
    <citation type="submission" date="2017-05" db="EMBL/GenBank/DDBJ databases">
        <authorList>
            <person name="Varghese N."/>
            <person name="Submissions S."/>
        </authorList>
    </citation>
    <scope>NUCLEOTIDE SEQUENCE [LARGE SCALE GENOMIC DNA]</scope>
    <source>
        <strain evidence="15 16">DSM 21342</strain>
    </source>
</reference>
<evidence type="ECO:0000256" key="12">
    <source>
        <dbReference type="HAMAP-Rule" id="MF_01961"/>
    </source>
</evidence>
<keyword evidence="1 12" id="KW-0575">Peroxidase</keyword>
<evidence type="ECO:0000256" key="13">
    <source>
        <dbReference type="RuleBase" id="RU003451"/>
    </source>
</evidence>
<dbReference type="PANTHER" id="PTHR30555">
    <property type="entry name" value="HYDROPEROXIDASE I, BIFUNCTIONAL CATALASE-PEROXIDASE"/>
    <property type="match status" value="1"/>
</dbReference>
<dbReference type="InterPro" id="IPR019794">
    <property type="entry name" value="Peroxidases_AS"/>
</dbReference>
<comment type="caution">
    <text evidence="12">Lacks conserved residue(s) required for the propagation of feature annotation.</text>
</comment>
<dbReference type="GO" id="GO:0070301">
    <property type="term" value="P:cellular response to hydrogen peroxide"/>
    <property type="evidence" value="ECO:0007669"/>
    <property type="project" value="TreeGrafter"/>
</dbReference>
<dbReference type="FunFam" id="1.10.420.10:FF:000002">
    <property type="entry name" value="Catalase-peroxidase"/>
    <property type="match status" value="1"/>
</dbReference>
<dbReference type="PANTHER" id="PTHR30555:SF0">
    <property type="entry name" value="CATALASE-PEROXIDASE"/>
    <property type="match status" value="1"/>
</dbReference>
<comment type="subunit">
    <text evidence="12">Homodimer or homotetramer.</text>
</comment>
<dbReference type="GO" id="GO:0004096">
    <property type="term" value="F:catalase activity"/>
    <property type="evidence" value="ECO:0007669"/>
    <property type="project" value="UniProtKB-UniRule"/>
</dbReference>
<dbReference type="GO" id="GO:0005829">
    <property type="term" value="C:cytosol"/>
    <property type="evidence" value="ECO:0007669"/>
    <property type="project" value="UniProtKB-ARBA"/>
</dbReference>
<evidence type="ECO:0000313" key="16">
    <source>
        <dbReference type="Proteomes" id="UP000315971"/>
    </source>
</evidence>
<proteinExistence type="inferred from homology"/>
<dbReference type="GO" id="GO:0020037">
    <property type="term" value="F:heme binding"/>
    <property type="evidence" value="ECO:0007669"/>
    <property type="project" value="InterPro"/>
</dbReference>
<comment type="PTM">
    <text evidence="12">Formation of the three residue Trp-Tyr-Met cross-link is important for the catalase, but not the peroxidase activity of the enzyme.</text>
</comment>
<dbReference type="NCBIfam" id="NF011635">
    <property type="entry name" value="PRK15061.1"/>
    <property type="match status" value="1"/>
</dbReference>
<evidence type="ECO:0000256" key="4">
    <source>
        <dbReference type="ARBA" id="ARBA00023002"/>
    </source>
</evidence>
<evidence type="ECO:0000256" key="7">
    <source>
        <dbReference type="ARBA" id="ARBA00049145"/>
    </source>
</evidence>
<evidence type="ECO:0000256" key="11">
    <source>
        <dbReference type="ARBA" id="ARBA00074141"/>
    </source>
</evidence>
<organism evidence="15 16">
    <name type="scientific">Solitalea koreensis</name>
    <dbReference type="NCBI Taxonomy" id="543615"/>
    <lineage>
        <taxon>Bacteria</taxon>
        <taxon>Pseudomonadati</taxon>
        <taxon>Bacteroidota</taxon>
        <taxon>Sphingobacteriia</taxon>
        <taxon>Sphingobacteriales</taxon>
        <taxon>Sphingobacteriaceae</taxon>
        <taxon>Solitalea</taxon>
    </lineage>
</organism>
<comment type="catalytic activity">
    <reaction evidence="8 12 13">
        <text>H2O2 + AH2 = A + 2 H2O</text>
        <dbReference type="Rhea" id="RHEA:30275"/>
        <dbReference type="ChEBI" id="CHEBI:13193"/>
        <dbReference type="ChEBI" id="CHEBI:15377"/>
        <dbReference type="ChEBI" id="CHEBI:16240"/>
        <dbReference type="ChEBI" id="CHEBI:17499"/>
        <dbReference type="EC" id="1.11.1.21"/>
    </reaction>
</comment>
<dbReference type="Pfam" id="PF00141">
    <property type="entry name" value="peroxidase"/>
    <property type="match status" value="2"/>
</dbReference>
<dbReference type="NCBIfam" id="TIGR00198">
    <property type="entry name" value="cat_per_HPI"/>
    <property type="match status" value="1"/>
</dbReference>
<dbReference type="GO" id="GO:0042744">
    <property type="term" value="P:hydrogen peroxide catabolic process"/>
    <property type="evidence" value="ECO:0007669"/>
    <property type="project" value="UniProtKB-KW"/>
</dbReference>
<dbReference type="EMBL" id="FXSZ01000003">
    <property type="protein sequence ID" value="SMO53632.1"/>
    <property type="molecule type" value="Genomic_DNA"/>
</dbReference>
<dbReference type="OrthoDB" id="9759743at2"/>
<dbReference type="InterPro" id="IPR010255">
    <property type="entry name" value="Haem_peroxidase_sf"/>
</dbReference>
<dbReference type="InterPro" id="IPR000763">
    <property type="entry name" value="Catalase_peroxidase"/>
</dbReference>
<evidence type="ECO:0000256" key="2">
    <source>
        <dbReference type="ARBA" id="ARBA00022617"/>
    </source>
</evidence>
<protein>
    <recommendedName>
        <fullName evidence="11 12">Catalase-peroxidase</fullName>
        <shortName evidence="12">CP</shortName>
        <ecNumber evidence="10 12">1.11.1.21</ecNumber>
    </recommendedName>
    <alternativeName>
        <fullName evidence="12">Peroxidase/catalase</fullName>
    </alternativeName>
</protein>
<dbReference type="FunFam" id="1.10.420.10:FF:000004">
    <property type="entry name" value="Catalase-peroxidase"/>
    <property type="match status" value="1"/>
</dbReference>
<keyword evidence="3 12" id="KW-0479">Metal-binding</keyword>
<comment type="catalytic activity">
    <reaction evidence="7 12 13">
        <text>2 H2O2 = O2 + 2 H2O</text>
        <dbReference type="Rhea" id="RHEA:20309"/>
        <dbReference type="ChEBI" id="CHEBI:15377"/>
        <dbReference type="ChEBI" id="CHEBI:15379"/>
        <dbReference type="ChEBI" id="CHEBI:16240"/>
        <dbReference type="EC" id="1.11.1.21"/>
    </reaction>
</comment>
<feature type="cross-link" description="Tryptophyl-tyrosyl-methioninium (Tyr-Met) (with Trp-95)" evidence="12">
    <location>
        <begin position="218"/>
        <end position="244"/>
    </location>
</feature>